<dbReference type="Proteomes" id="UP001050691">
    <property type="component" value="Unassembled WGS sequence"/>
</dbReference>
<comment type="caution">
    <text evidence="1">The sequence shown here is derived from an EMBL/GenBank/DDBJ whole genome shotgun (WGS) entry which is preliminary data.</text>
</comment>
<dbReference type="AlphaFoldDB" id="A0AAV5ASA9"/>
<evidence type="ECO:0000313" key="2">
    <source>
        <dbReference type="Proteomes" id="UP001050691"/>
    </source>
</evidence>
<proteinExistence type="predicted"/>
<evidence type="ECO:0000313" key="1">
    <source>
        <dbReference type="EMBL" id="GJJ16039.1"/>
    </source>
</evidence>
<organism evidence="1 2">
    <name type="scientific">Clathrus columnatus</name>
    <dbReference type="NCBI Taxonomy" id="1419009"/>
    <lineage>
        <taxon>Eukaryota</taxon>
        <taxon>Fungi</taxon>
        <taxon>Dikarya</taxon>
        <taxon>Basidiomycota</taxon>
        <taxon>Agaricomycotina</taxon>
        <taxon>Agaricomycetes</taxon>
        <taxon>Phallomycetidae</taxon>
        <taxon>Phallales</taxon>
        <taxon>Clathraceae</taxon>
        <taxon>Clathrus</taxon>
    </lineage>
</organism>
<accession>A0AAV5ASA9</accession>
<gene>
    <name evidence="1" type="ORF">Clacol_010318</name>
</gene>
<name>A0AAV5ASA9_9AGAM</name>
<protein>
    <submittedName>
        <fullName evidence="1">Uncharacterized protein</fullName>
    </submittedName>
</protein>
<sequence>MPTLQSLFLREGGHIHTLRFQPRPALMETMFKNKSFPSLRRVFYSPMDGLVWGATLGLLSLFNASEISSVDVLNQLAPVFTCIPELTLHIDSTDILQFVLDMLHNNAELRSLTFIPDTYNATPTSRHQIILSGLQCLSIPDISLLEYLQVPKLSTFIVRSRSPVTIDNPIIQSTKSLIYLQSNICKSVATTTR</sequence>
<keyword evidence="2" id="KW-1185">Reference proteome</keyword>
<dbReference type="EMBL" id="BPWL01000012">
    <property type="protein sequence ID" value="GJJ16039.1"/>
    <property type="molecule type" value="Genomic_DNA"/>
</dbReference>
<reference evidence="1" key="1">
    <citation type="submission" date="2021-10" db="EMBL/GenBank/DDBJ databases">
        <title>De novo Genome Assembly of Clathrus columnatus (Basidiomycota, Fungi) Using Illumina and Nanopore Sequence Data.</title>
        <authorList>
            <person name="Ogiso-Tanaka E."/>
            <person name="Itagaki H."/>
            <person name="Hosoya T."/>
            <person name="Hosaka K."/>
        </authorList>
    </citation>
    <scope>NUCLEOTIDE SEQUENCE</scope>
    <source>
        <strain evidence="1">MO-923</strain>
    </source>
</reference>